<comment type="caution">
    <text evidence="7">The sequence shown here is derived from an EMBL/GenBank/DDBJ whole genome shotgun (WGS) entry which is preliminary data.</text>
</comment>
<evidence type="ECO:0000256" key="3">
    <source>
        <dbReference type="ARBA" id="ARBA00022692"/>
    </source>
</evidence>
<dbReference type="Proteomes" id="UP000295341">
    <property type="component" value="Unassembled WGS sequence"/>
</dbReference>
<keyword evidence="4 6" id="KW-1133">Transmembrane helix</keyword>
<dbReference type="InterPro" id="IPR000537">
    <property type="entry name" value="UbiA_prenyltransferase"/>
</dbReference>
<feature type="transmembrane region" description="Helical" evidence="6">
    <location>
        <begin position="313"/>
        <end position="330"/>
    </location>
</feature>
<dbReference type="InterPro" id="IPR036412">
    <property type="entry name" value="HAD-like_sf"/>
</dbReference>
<keyword evidence="3 6" id="KW-0812">Transmembrane</keyword>
<comment type="subcellular location">
    <subcellularLocation>
        <location evidence="1">Membrane</location>
        <topology evidence="1">Multi-pass membrane protein</topology>
    </subcellularLocation>
</comment>
<feature type="transmembrane region" description="Helical" evidence="6">
    <location>
        <begin position="336"/>
        <end position="357"/>
    </location>
</feature>
<sequence length="473" mass="51362">MTSASLPLCVDLDGTLTPVDTLHEGLIALAKSSPLSLFALPAQISRGKAAFKAFVAERAPLDAEVLPIRPDLLEWLHTQKNAGRHLVLVTASDRRTAEAVAERVGLFDEVIASDGQRNLAGQAKREVLVQRFGEKGFDYAGNDVPDLQVWRSAAHAIVVGDEALTRKAAEVCAVDRRFPASQRTARTWIRALRLHQWVKNALVFMPALLAHQIGEPATLIQALLAFLAFGLCASSVYVFNDLLDLPSDRRHARKRNRPFAEGLLPAKDGVIAGTGLLLGSAAVAATVGPWFCLALAAYYLLTWAYSLRLKRVALIDVMMLAGLYTMRIIAGSAATLIWPSFWLLGFSVFMFLSLGIAKRFAELDDAKQAGAQLSHGRGYGANDLPLLQSLGTSAGYCSIVVLALYINSAASGALYTHAKALWLLPPVMLFWISRVWLVTSRGQMHDDPIVFALRDRVSLVLAVLMAFGVLIAI</sequence>
<evidence type="ECO:0000256" key="2">
    <source>
        <dbReference type="ARBA" id="ARBA00022475"/>
    </source>
</evidence>
<dbReference type="PANTHER" id="PTHR11048">
    <property type="entry name" value="PRENYLTRANSFERASES"/>
    <property type="match status" value="1"/>
</dbReference>
<evidence type="ECO:0000313" key="8">
    <source>
        <dbReference type="Proteomes" id="UP000295341"/>
    </source>
</evidence>
<feature type="transmembrane region" description="Helical" evidence="6">
    <location>
        <begin position="394"/>
        <end position="415"/>
    </location>
</feature>
<dbReference type="InterPro" id="IPR044878">
    <property type="entry name" value="UbiA_sf"/>
</dbReference>
<gene>
    <name evidence="7" type="ORF">DFR24_3079</name>
</gene>
<dbReference type="Gene3D" id="3.40.50.1000">
    <property type="entry name" value="HAD superfamily/HAD-like"/>
    <property type="match status" value="1"/>
</dbReference>
<organism evidence="7 8">
    <name type="scientific">Panacagrimonas perspica</name>
    <dbReference type="NCBI Taxonomy" id="381431"/>
    <lineage>
        <taxon>Bacteria</taxon>
        <taxon>Pseudomonadati</taxon>
        <taxon>Pseudomonadota</taxon>
        <taxon>Gammaproteobacteria</taxon>
        <taxon>Nevskiales</taxon>
        <taxon>Nevskiaceae</taxon>
        <taxon>Panacagrimonas</taxon>
    </lineage>
</organism>
<feature type="transmembrane region" description="Helical" evidence="6">
    <location>
        <begin position="451"/>
        <end position="472"/>
    </location>
</feature>
<keyword evidence="5 6" id="KW-0472">Membrane</keyword>
<dbReference type="RefSeq" id="WP_133882232.1">
    <property type="nucleotide sequence ID" value="NZ_MWIN01000002.1"/>
</dbReference>
<feature type="transmembrane region" description="Helical" evidence="6">
    <location>
        <begin position="421"/>
        <end position="439"/>
    </location>
</feature>
<dbReference type="Pfam" id="PF01040">
    <property type="entry name" value="UbiA"/>
    <property type="match status" value="1"/>
</dbReference>
<dbReference type="OrthoDB" id="9803632at2"/>
<dbReference type="GO" id="GO:0005886">
    <property type="term" value="C:plasma membrane"/>
    <property type="evidence" value="ECO:0007669"/>
    <property type="project" value="TreeGrafter"/>
</dbReference>
<dbReference type="CDD" id="cd13963">
    <property type="entry name" value="PT_UbiA_2"/>
    <property type="match status" value="1"/>
</dbReference>
<dbReference type="PANTHER" id="PTHR11048:SF5">
    <property type="entry name" value="DECAPRENYL-PHOSPHATE PHOSPHORIBOSYLTRANSFERASE"/>
    <property type="match status" value="1"/>
</dbReference>
<proteinExistence type="predicted"/>
<dbReference type="Pfam" id="PF12710">
    <property type="entry name" value="HAD"/>
    <property type="match status" value="1"/>
</dbReference>
<name>A0A4S3KA48_9GAMM</name>
<protein>
    <submittedName>
        <fullName evidence="7">4-hydroxybenzoate polyprenyltransferase</fullName>
    </submittedName>
</protein>
<keyword evidence="7" id="KW-0808">Transferase</keyword>
<dbReference type="AlphaFoldDB" id="A0A4S3KA48"/>
<evidence type="ECO:0000256" key="1">
    <source>
        <dbReference type="ARBA" id="ARBA00004141"/>
    </source>
</evidence>
<evidence type="ECO:0000313" key="7">
    <source>
        <dbReference type="EMBL" id="TDU28704.1"/>
    </source>
</evidence>
<dbReference type="Gene3D" id="1.10.357.140">
    <property type="entry name" value="UbiA prenyltransferase"/>
    <property type="match status" value="1"/>
</dbReference>
<dbReference type="InterPro" id="IPR039653">
    <property type="entry name" value="Prenyltransferase"/>
</dbReference>
<keyword evidence="8" id="KW-1185">Reference proteome</keyword>
<evidence type="ECO:0000256" key="6">
    <source>
        <dbReference type="SAM" id="Phobius"/>
    </source>
</evidence>
<feature type="transmembrane region" description="Helical" evidence="6">
    <location>
        <begin position="219"/>
        <end position="239"/>
    </location>
</feature>
<keyword evidence="2" id="KW-1003">Cell membrane</keyword>
<dbReference type="EMBL" id="SOBT01000009">
    <property type="protein sequence ID" value="TDU28704.1"/>
    <property type="molecule type" value="Genomic_DNA"/>
</dbReference>
<accession>A0A4S3KA48</accession>
<dbReference type="GO" id="GO:0016765">
    <property type="term" value="F:transferase activity, transferring alkyl or aryl (other than methyl) groups"/>
    <property type="evidence" value="ECO:0007669"/>
    <property type="project" value="InterPro"/>
</dbReference>
<dbReference type="SUPFAM" id="SSF56784">
    <property type="entry name" value="HAD-like"/>
    <property type="match status" value="1"/>
</dbReference>
<dbReference type="GO" id="GO:0009247">
    <property type="term" value="P:glycolipid biosynthetic process"/>
    <property type="evidence" value="ECO:0007669"/>
    <property type="project" value="TreeGrafter"/>
</dbReference>
<dbReference type="InterPro" id="IPR023214">
    <property type="entry name" value="HAD_sf"/>
</dbReference>
<dbReference type="NCBIfam" id="NF006088">
    <property type="entry name" value="PRK08238.1"/>
    <property type="match status" value="1"/>
</dbReference>
<reference evidence="7 8" key="1">
    <citation type="submission" date="2019-03" db="EMBL/GenBank/DDBJ databases">
        <title>Genomic Encyclopedia of Type Strains, Phase IV (KMG-IV): sequencing the most valuable type-strain genomes for metagenomic binning, comparative biology and taxonomic classification.</title>
        <authorList>
            <person name="Goeker M."/>
        </authorList>
    </citation>
    <scope>NUCLEOTIDE SEQUENCE [LARGE SCALE GENOMIC DNA]</scope>
    <source>
        <strain evidence="7 8">DSM 26377</strain>
    </source>
</reference>
<evidence type="ECO:0000256" key="4">
    <source>
        <dbReference type="ARBA" id="ARBA00022989"/>
    </source>
</evidence>
<feature type="transmembrane region" description="Helical" evidence="6">
    <location>
        <begin position="276"/>
        <end position="301"/>
    </location>
</feature>
<evidence type="ECO:0000256" key="5">
    <source>
        <dbReference type="ARBA" id="ARBA00023136"/>
    </source>
</evidence>